<evidence type="ECO:0000256" key="4">
    <source>
        <dbReference type="SAM" id="Phobius"/>
    </source>
</evidence>
<dbReference type="GO" id="GO:0043386">
    <property type="term" value="P:mycotoxin biosynthetic process"/>
    <property type="evidence" value="ECO:0007669"/>
    <property type="project" value="InterPro"/>
</dbReference>
<keyword evidence="6" id="KW-1185">Reference proteome</keyword>
<dbReference type="InterPro" id="IPR021765">
    <property type="entry name" value="UstYa-like"/>
</dbReference>
<evidence type="ECO:0000256" key="3">
    <source>
        <dbReference type="ARBA" id="ARBA00035112"/>
    </source>
</evidence>
<reference evidence="5 6" key="1">
    <citation type="journal article" date="2015" name="Sci. Rep.">
        <title>Chromosome-level genome map provides insights into diverse defense mechanisms in the medicinal fungus Ganoderma sinense.</title>
        <authorList>
            <person name="Zhu Y."/>
            <person name="Xu J."/>
            <person name="Sun C."/>
            <person name="Zhou S."/>
            <person name="Xu H."/>
            <person name="Nelson D.R."/>
            <person name="Qian J."/>
            <person name="Song J."/>
            <person name="Luo H."/>
            <person name="Xiang L."/>
            <person name="Li Y."/>
            <person name="Xu Z."/>
            <person name="Ji A."/>
            <person name="Wang L."/>
            <person name="Lu S."/>
            <person name="Hayward A."/>
            <person name="Sun W."/>
            <person name="Li X."/>
            <person name="Schwartz D.C."/>
            <person name="Wang Y."/>
            <person name="Chen S."/>
        </authorList>
    </citation>
    <scope>NUCLEOTIDE SEQUENCE [LARGE SCALE GENOMIC DNA]</scope>
    <source>
        <strain evidence="5 6">ZZ0214-1</strain>
    </source>
</reference>
<comment type="similarity">
    <text evidence="3">Belongs to the ustYa family.</text>
</comment>
<dbReference type="GO" id="GO:0016491">
    <property type="term" value="F:oxidoreductase activity"/>
    <property type="evidence" value="ECO:0007669"/>
    <property type="project" value="UniProtKB-KW"/>
</dbReference>
<dbReference type="PANTHER" id="PTHR33365">
    <property type="entry name" value="YALI0B05434P"/>
    <property type="match status" value="1"/>
</dbReference>
<organism evidence="5 6">
    <name type="scientific">Ganoderma sinense ZZ0214-1</name>
    <dbReference type="NCBI Taxonomy" id="1077348"/>
    <lineage>
        <taxon>Eukaryota</taxon>
        <taxon>Fungi</taxon>
        <taxon>Dikarya</taxon>
        <taxon>Basidiomycota</taxon>
        <taxon>Agaricomycotina</taxon>
        <taxon>Agaricomycetes</taxon>
        <taxon>Polyporales</taxon>
        <taxon>Polyporaceae</taxon>
        <taxon>Ganoderma</taxon>
    </lineage>
</organism>
<dbReference type="Pfam" id="PF11807">
    <property type="entry name" value="UstYa"/>
    <property type="match status" value="1"/>
</dbReference>
<evidence type="ECO:0000256" key="2">
    <source>
        <dbReference type="ARBA" id="ARBA00023002"/>
    </source>
</evidence>
<dbReference type="EMBL" id="AYKW01000003">
    <property type="protein sequence ID" value="PIL35481.1"/>
    <property type="molecule type" value="Genomic_DNA"/>
</dbReference>
<sequence>MDSKSKTAILLLAFSLSNLLYILWFWRHLSRYEVGLPEAFSYRAHDYPEYLPVTLEDVFVTIEETSHYLPLGEESEAALVSMVPAGSGYIRLGPEDRTFVVTMFHELHCLRMMNRAFSKSPTVTLDHLKHCLNYIRQGILCSPDLTLEPGDFEERDFEVERTSGTHVCKNWDAIYNVMEEHYYSWSNRTGYGS</sequence>
<comment type="caution">
    <text evidence="5">The sequence shown here is derived from an EMBL/GenBank/DDBJ whole genome shotgun (WGS) entry which is preliminary data.</text>
</comment>
<gene>
    <name evidence="5" type="ORF">GSI_02209</name>
</gene>
<dbReference type="PANTHER" id="PTHR33365:SF11">
    <property type="entry name" value="TAT PATHWAY SIGNAL SEQUENCE"/>
    <property type="match status" value="1"/>
</dbReference>
<evidence type="ECO:0000313" key="5">
    <source>
        <dbReference type="EMBL" id="PIL35481.1"/>
    </source>
</evidence>
<accession>A0A2G8SNZ2</accession>
<feature type="transmembrane region" description="Helical" evidence="4">
    <location>
        <begin position="7"/>
        <end position="26"/>
    </location>
</feature>
<keyword evidence="4" id="KW-1133">Transmembrane helix</keyword>
<keyword evidence="4" id="KW-0472">Membrane</keyword>
<name>A0A2G8SNZ2_9APHY</name>
<dbReference type="Proteomes" id="UP000230002">
    <property type="component" value="Unassembled WGS sequence"/>
</dbReference>
<protein>
    <submittedName>
        <fullName evidence="5">Uncharacterized protein</fullName>
    </submittedName>
</protein>
<dbReference type="OrthoDB" id="3687641at2759"/>
<comment type="pathway">
    <text evidence="1">Mycotoxin biosynthesis.</text>
</comment>
<keyword evidence="2" id="KW-0560">Oxidoreductase</keyword>
<dbReference type="AlphaFoldDB" id="A0A2G8SNZ2"/>
<keyword evidence="4" id="KW-0812">Transmembrane</keyword>
<evidence type="ECO:0000313" key="6">
    <source>
        <dbReference type="Proteomes" id="UP000230002"/>
    </source>
</evidence>
<evidence type="ECO:0000256" key="1">
    <source>
        <dbReference type="ARBA" id="ARBA00004685"/>
    </source>
</evidence>
<dbReference type="STRING" id="1077348.A0A2G8SNZ2"/>
<proteinExistence type="inferred from homology"/>